<gene>
    <name evidence="4" type="primary">rpmJ</name>
    <name evidence="6" type="ORF">Deia_01000</name>
</gene>
<dbReference type="GO" id="GO:1990904">
    <property type="term" value="C:ribonucleoprotein complex"/>
    <property type="evidence" value="ECO:0007669"/>
    <property type="project" value="UniProtKB-KW"/>
</dbReference>
<dbReference type="HAMAP" id="MF_00251">
    <property type="entry name" value="Ribosomal_bL36"/>
    <property type="match status" value="1"/>
</dbReference>
<comment type="similarity">
    <text evidence="1 4 5">Belongs to the bacterial ribosomal protein bL36 family.</text>
</comment>
<dbReference type="OrthoDB" id="9801558at2"/>
<protein>
    <recommendedName>
        <fullName evidence="4">Large ribosomal subunit protein bL36</fullName>
    </recommendedName>
</protein>
<dbReference type="GO" id="GO:0006412">
    <property type="term" value="P:translation"/>
    <property type="evidence" value="ECO:0007669"/>
    <property type="project" value="UniProtKB-UniRule"/>
</dbReference>
<keyword evidence="2 4" id="KW-0689">Ribosomal protein</keyword>
<dbReference type="GO" id="GO:0003735">
    <property type="term" value="F:structural constituent of ribosome"/>
    <property type="evidence" value="ECO:0007669"/>
    <property type="project" value="InterPro"/>
</dbReference>
<dbReference type="RefSeq" id="WP_146821152.1">
    <property type="nucleotide sequence ID" value="NZ_CP029077.1"/>
</dbReference>
<evidence type="ECO:0000256" key="4">
    <source>
        <dbReference type="HAMAP-Rule" id="MF_00251"/>
    </source>
</evidence>
<accession>A0A5B8XIH2</accession>
<dbReference type="Proteomes" id="UP000321934">
    <property type="component" value="Chromosome"/>
</dbReference>
<organism evidence="6 7">
    <name type="scientific">Candidatus Deianiraea vastatrix</name>
    <dbReference type="NCBI Taxonomy" id="2163644"/>
    <lineage>
        <taxon>Bacteria</taxon>
        <taxon>Pseudomonadati</taxon>
        <taxon>Pseudomonadota</taxon>
        <taxon>Alphaproteobacteria</taxon>
        <taxon>Rickettsiales</taxon>
        <taxon>Candidatus Deianiraeaceae</taxon>
        <taxon>Candidatus Deianiraea</taxon>
    </lineage>
</organism>
<evidence type="ECO:0000256" key="2">
    <source>
        <dbReference type="ARBA" id="ARBA00022980"/>
    </source>
</evidence>
<name>A0A5B8XIH2_9RICK</name>
<proteinExistence type="inferred from homology"/>
<keyword evidence="3 4" id="KW-0687">Ribonucleoprotein</keyword>
<evidence type="ECO:0000256" key="5">
    <source>
        <dbReference type="RuleBase" id="RU000571"/>
    </source>
</evidence>
<dbReference type="GO" id="GO:0005840">
    <property type="term" value="C:ribosome"/>
    <property type="evidence" value="ECO:0007669"/>
    <property type="project" value="UniProtKB-KW"/>
</dbReference>
<dbReference type="EMBL" id="CP029077">
    <property type="protein sequence ID" value="QED23784.1"/>
    <property type="molecule type" value="Genomic_DNA"/>
</dbReference>
<dbReference type="Pfam" id="PF00444">
    <property type="entry name" value="Ribosomal_L36"/>
    <property type="match status" value="1"/>
</dbReference>
<keyword evidence="7" id="KW-1185">Reference proteome</keyword>
<dbReference type="InterPro" id="IPR000473">
    <property type="entry name" value="Ribosomal_bL36"/>
</dbReference>
<evidence type="ECO:0000313" key="6">
    <source>
        <dbReference type="EMBL" id="QED23784.1"/>
    </source>
</evidence>
<dbReference type="AlphaFoldDB" id="A0A5B8XIH2"/>
<evidence type="ECO:0000256" key="1">
    <source>
        <dbReference type="ARBA" id="ARBA00007645"/>
    </source>
</evidence>
<dbReference type="SUPFAM" id="SSF57840">
    <property type="entry name" value="Ribosomal protein L36"/>
    <property type="match status" value="1"/>
</dbReference>
<dbReference type="InterPro" id="IPR035977">
    <property type="entry name" value="Ribosomal_bL36_sp"/>
</dbReference>
<sequence>MKVKSSLKSVKTRKGCQLVRRGKKVVVICKTNPRFKAKQG</sequence>
<dbReference type="PANTHER" id="PTHR47781">
    <property type="entry name" value="50S RIBOSOMAL PROTEIN L36 2"/>
    <property type="match status" value="1"/>
</dbReference>
<dbReference type="PANTHER" id="PTHR47781:SF1">
    <property type="entry name" value="LARGE RIBOSOMAL SUBUNIT PROTEIN BL36B"/>
    <property type="match status" value="1"/>
</dbReference>
<dbReference type="NCBIfam" id="TIGR01022">
    <property type="entry name" value="rpmJ_bact"/>
    <property type="match status" value="1"/>
</dbReference>
<evidence type="ECO:0000256" key="3">
    <source>
        <dbReference type="ARBA" id="ARBA00023274"/>
    </source>
</evidence>
<evidence type="ECO:0000313" key="7">
    <source>
        <dbReference type="Proteomes" id="UP000321934"/>
    </source>
</evidence>
<reference evidence="6 7" key="1">
    <citation type="journal article" date="2019" name="ISME J.">
        <title>Deianiraea, an extracellular bacterium associated with the ciliate Paramecium, suggests an alternative scenario for the evolution of Rickettsiales.</title>
        <authorList>
            <person name="Castelli M."/>
            <person name="Sabaneyeva E."/>
            <person name="Lanzoni O."/>
            <person name="Lebedeva N."/>
            <person name="Floriano A.M."/>
            <person name="Gaiarsa S."/>
            <person name="Benken K."/>
            <person name="Modeo L."/>
            <person name="Bandi C."/>
            <person name="Potekhin A."/>
            <person name="Sassera D."/>
            <person name="Petroni G."/>
        </authorList>
    </citation>
    <scope>NUCLEOTIDE SEQUENCE [LARGE SCALE GENOMIC DNA]</scope>
    <source>
        <strain evidence="6">CyL4-1</strain>
    </source>
</reference>
<dbReference type="InterPro" id="IPR047621">
    <property type="entry name" value="Ribosomal_L36_bact"/>
</dbReference>